<reference evidence="2" key="1">
    <citation type="submission" date="2020-02" db="EMBL/GenBank/DDBJ databases">
        <authorList>
            <person name="Meier V. D."/>
        </authorList>
    </citation>
    <scope>NUCLEOTIDE SEQUENCE</scope>
    <source>
        <strain evidence="2">AVDCRST_MAG33</strain>
    </source>
</reference>
<dbReference type="AlphaFoldDB" id="A0A6J4UEL7"/>
<accession>A0A6J4UEL7</accession>
<dbReference type="PANTHER" id="PTHR43394">
    <property type="entry name" value="ATP-DEPENDENT PERMEASE MDL1, MITOCHONDRIAL"/>
    <property type="match status" value="1"/>
</dbReference>
<evidence type="ECO:0000313" key="2">
    <source>
        <dbReference type="EMBL" id="CAA9547097.1"/>
    </source>
</evidence>
<dbReference type="GO" id="GO:0015421">
    <property type="term" value="F:ABC-type oligopeptide transporter activity"/>
    <property type="evidence" value="ECO:0007669"/>
    <property type="project" value="TreeGrafter"/>
</dbReference>
<dbReference type="SUPFAM" id="SSF52540">
    <property type="entry name" value="P-loop containing nucleoside triphosphate hydrolases"/>
    <property type="match status" value="1"/>
</dbReference>
<name>A0A6J4UEL7_9BACT</name>
<organism evidence="2">
    <name type="scientific">uncultured Thermomicrobiales bacterium</name>
    <dbReference type="NCBI Taxonomy" id="1645740"/>
    <lineage>
        <taxon>Bacteria</taxon>
        <taxon>Pseudomonadati</taxon>
        <taxon>Thermomicrobiota</taxon>
        <taxon>Thermomicrobia</taxon>
        <taxon>Thermomicrobiales</taxon>
        <taxon>environmental samples</taxon>
    </lineage>
</organism>
<gene>
    <name evidence="2" type="ORF">AVDCRST_MAG33-561</name>
</gene>
<dbReference type="EMBL" id="CADCWK010000044">
    <property type="protein sequence ID" value="CAA9547097.1"/>
    <property type="molecule type" value="Genomic_DNA"/>
</dbReference>
<dbReference type="Gene3D" id="3.40.50.300">
    <property type="entry name" value="P-loop containing nucleotide triphosphate hydrolases"/>
    <property type="match status" value="1"/>
</dbReference>
<dbReference type="PANTHER" id="PTHR43394:SF1">
    <property type="entry name" value="ATP-BINDING CASSETTE SUB-FAMILY B MEMBER 10, MITOCHONDRIAL"/>
    <property type="match status" value="1"/>
</dbReference>
<feature type="region of interest" description="Disordered" evidence="1">
    <location>
        <begin position="53"/>
        <end position="74"/>
    </location>
</feature>
<protein>
    <recommendedName>
        <fullName evidence="3">Lipid A export ATP-binding/permease protein MsbA</fullName>
    </recommendedName>
</protein>
<evidence type="ECO:0000256" key="1">
    <source>
        <dbReference type="SAM" id="MobiDB-lite"/>
    </source>
</evidence>
<sequence>MIAHRLSTIQEADRIIVLDKGRIIEDGTHDGLLAAGGHYSHLFNTYFRHQSPDYRPGQAAEAERDLELAGASSR</sequence>
<dbReference type="InterPro" id="IPR027417">
    <property type="entry name" value="P-loop_NTPase"/>
</dbReference>
<evidence type="ECO:0008006" key="3">
    <source>
        <dbReference type="Google" id="ProtNLM"/>
    </source>
</evidence>
<proteinExistence type="predicted"/>
<dbReference type="InterPro" id="IPR039421">
    <property type="entry name" value="Type_1_exporter"/>
</dbReference>